<keyword evidence="7" id="KW-1185">Reference proteome</keyword>
<dbReference type="InterPro" id="IPR001087">
    <property type="entry name" value="GDSL"/>
</dbReference>
<dbReference type="InterPro" id="IPR035669">
    <property type="entry name" value="SGNH_plant_lipase-like"/>
</dbReference>
<dbReference type="SUPFAM" id="SSF52266">
    <property type="entry name" value="SGNH hydrolase"/>
    <property type="match status" value="2"/>
</dbReference>
<gene>
    <name evidence="6" type="ORF">PanWU01x14_144450</name>
</gene>
<dbReference type="OrthoDB" id="655468at2759"/>
<feature type="chain" id="PRO_5015128828" evidence="5">
    <location>
        <begin position="27"/>
        <end position="700"/>
    </location>
</feature>
<evidence type="ECO:0000256" key="4">
    <source>
        <dbReference type="ARBA" id="ARBA00023180"/>
    </source>
</evidence>
<dbReference type="AlphaFoldDB" id="A0A2P5CL77"/>
<evidence type="ECO:0000256" key="5">
    <source>
        <dbReference type="SAM" id="SignalP"/>
    </source>
</evidence>
<comment type="caution">
    <text evidence="6">The sequence shown here is derived from an EMBL/GenBank/DDBJ whole genome shotgun (WGS) entry which is preliminary data.</text>
</comment>
<dbReference type="PROSITE" id="PS51257">
    <property type="entry name" value="PROKAR_LIPOPROTEIN"/>
    <property type="match status" value="1"/>
</dbReference>
<accession>A0A2P5CL77</accession>
<evidence type="ECO:0000256" key="2">
    <source>
        <dbReference type="ARBA" id="ARBA00022729"/>
    </source>
</evidence>
<dbReference type="GO" id="GO:0016788">
    <property type="term" value="F:hydrolase activity, acting on ester bonds"/>
    <property type="evidence" value="ECO:0007669"/>
    <property type="project" value="InterPro"/>
</dbReference>
<reference evidence="7" key="1">
    <citation type="submission" date="2016-06" db="EMBL/GenBank/DDBJ databases">
        <title>Parallel loss of symbiosis genes in relatives of nitrogen-fixing non-legume Parasponia.</title>
        <authorList>
            <person name="Van Velzen R."/>
            <person name="Holmer R."/>
            <person name="Bu F."/>
            <person name="Rutten L."/>
            <person name="Van Zeijl A."/>
            <person name="Liu W."/>
            <person name="Santuari L."/>
            <person name="Cao Q."/>
            <person name="Sharma T."/>
            <person name="Shen D."/>
            <person name="Roswanjaya Y."/>
            <person name="Wardhani T."/>
            <person name="Kalhor M.S."/>
            <person name="Jansen J."/>
            <person name="Van den Hoogen J."/>
            <person name="Gungor B."/>
            <person name="Hartog M."/>
            <person name="Hontelez J."/>
            <person name="Verver J."/>
            <person name="Yang W.-C."/>
            <person name="Schijlen E."/>
            <person name="Repin R."/>
            <person name="Schilthuizen M."/>
            <person name="Schranz E."/>
            <person name="Heidstra R."/>
            <person name="Miyata K."/>
            <person name="Fedorova E."/>
            <person name="Kohlen W."/>
            <person name="Bisseling T."/>
            <person name="Smit S."/>
            <person name="Geurts R."/>
        </authorList>
    </citation>
    <scope>NUCLEOTIDE SEQUENCE [LARGE SCALE GENOMIC DNA]</scope>
    <source>
        <strain evidence="7">cv. WU1-14</strain>
    </source>
</reference>
<name>A0A2P5CL77_PARAD</name>
<keyword evidence="4" id="KW-0325">Glycoprotein</keyword>
<evidence type="ECO:0000256" key="1">
    <source>
        <dbReference type="ARBA" id="ARBA00008668"/>
    </source>
</evidence>
<dbReference type="Pfam" id="PF00657">
    <property type="entry name" value="Lipase_GDSL"/>
    <property type="match status" value="2"/>
</dbReference>
<dbReference type="EMBL" id="JXTB01000119">
    <property type="protein sequence ID" value="PON61786.1"/>
    <property type="molecule type" value="Genomic_DNA"/>
</dbReference>
<sequence length="700" mass="77321">MAVKERSSVCFPLCYAFVLSLSLSFGASVISQSCRSKPVVFNFGDSNSDTGGFSVGFGITFGPPIGRIFLHHTNGRLCDGRLMIDFLCESLNMNYLTPYMQSLRPNFTNGANFAVSASSTQPEGKPFNLDIQIRQFLQFRTRSLELISEGFKDLISDEEFNNALYIIDIGQNDIAGSFTYLSNAQVIDQIPSFIAVVRSSIWNLYQNGGKNFWIHNTGPLGCLPQILATIGQNFTGDQYDNCGCIQSLNNAAKEFNKQLYALCEELRSEMKDATIVYVDIYSIKYGVITNPSIYGFDNPLMACCGYGGSPYNYKVHHACGVPGNNLCDDGSKFISWDGVHYTEAANAIFASKILSTNYSTPLLKSKPVVINFGDSNSDTGGFSIGFGIIFGPPTGRTFFHHPTGRLCDGRLMIDFLCESLNITYLTPYMQSLGLPNFTNGVNFAVSGSSTQPQGRPFNLDVQIHQFLQFRARSHDLISQGFRDLISDVEFNNALYTIDIGQNDIASSFTNLSYAQVIDQIPSFIAVIQSSIRILYQNGGRNFWIHNTGPLGCLPQSLTTIGLNFTGDHDKYGCIKSLNNAAKEFNKQLYTLCEELRSEMKDATIVHVDIYSIKYGLITNPSIYGFKNPLMACCGYGGPPYNYKSGRACGVPGYNLCDDGLKFISWDGVHYTEAANAVFASKILSANYSTPPLKFQYFCNN</sequence>
<dbReference type="PANTHER" id="PTHR22835:SF158">
    <property type="entry name" value="GDSL ESTERASE_LIPASE LIP-4-LIKE ISOFORM X1"/>
    <property type="match status" value="1"/>
</dbReference>
<evidence type="ECO:0000313" key="7">
    <source>
        <dbReference type="Proteomes" id="UP000237105"/>
    </source>
</evidence>
<evidence type="ECO:0000256" key="3">
    <source>
        <dbReference type="ARBA" id="ARBA00022801"/>
    </source>
</evidence>
<protein>
    <submittedName>
        <fullName evidence="6">Lipase</fullName>
    </submittedName>
</protein>
<proteinExistence type="inferred from homology"/>
<evidence type="ECO:0000313" key="6">
    <source>
        <dbReference type="EMBL" id="PON61786.1"/>
    </source>
</evidence>
<keyword evidence="2 5" id="KW-0732">Signal</keyword>
<feature type="signal peptide" evidence="5">
    <location>
        <begin position="1"/>
        <end position="26"/>
    </location>
</feature>
<comment type="similarity">
    <text evidence="1">Belongs to the 'GDSL' lipolytic enzyme family.</text>
</comment>
<organism evidence="6 7">
    <name type="scientific">Parasponia andersonii</name>
    <name type="common">Sponia andersonii</name>
    <dbReference type="NCBI Taxonomy" id="3476"/>
    <lineage>
        <taxon>Eukaryota</taxon>
        <taxon>Viridiplantae</taxon>
        <taxon>Streptophyta</taxon>
        <taxon>Embryophyta</taxon>
        <taxon>Tracheophyta</taxon>
        <taxon>Spermatophyta</taxon>
        <taxon>Magnoliopsida</taxon>
        <taxon>eudicotyledons</taxon>
        <taxon>Gunneridae</taxon>
        <taxon>Pentapetalae</taxon>
        <taxon>rosids</taxon>
        <taxon>fabids</taxon>
        <taxon>Rosales</taxon>
        <taxon>Cannabaceae</taxon>
        <taxon>Parasponia</taxon>
    </lineage>
</organism>
<dbReference type="CDD" id="cd01837">
    <property type="entry name" value="SGNH_plant_lipase_like"/>
    <property type="match status" value="2"/>
</dbReference>
<keyword evidence="3" id="KW-0378">Hydrolase</keyword>
<dbReference type="InterPro" id="IPR036514">
    <property type="entry name" value="SGNH_hydro_sf"/>
</dbReference>
<dbReference type="Proteomes" id="UP000237105">
    <property type="component" value="Unassembled WGS sequence"/>
</dbReference>
<dbReference type="Gene3D" id="3.40.50.1110">
    <property type="entry name" value="SGNH hydrolase"/>
    <property type="match status" value="2"/>
</dbReference>
<dbReference type="PANTHER" id="PTHR22835">
    <property type="entry name" value="ZINC FINGER FYVE DOMAIN CONTAINING PROTEIN"/>
    <property type="match status" value="1"/>
</dbReference>